<sequence length="294" mass="33100">MAHQYRYEALSHARRIRLLSIGKDASKPHGLLLSLSQVKLDDAPEFSALSYTWKLPGQAQRSVLVWLGEPDPKKEVLWVHDTFIPVLGRHDSKNGARTGATFQLLAADLLCRSAKAVELLGQHVCSRWTVSSLAFANFLEQHGWFYRGWAIQEVALGRADDIILLCRGKELSWRRLTAICHFLQRAGLASSPRITYQASVGVYVVGSKPIDRKAPIGIKIRAIDEARRMIAAVPTQQHPASDSARWTHWYQCASDLISKTQSAQFEDHSDYIYRCLRMLSQMLPERCASPIVPV</sequence>
<accession>A0AA40B5Z0</accession>
<dbReference type="GeneID" id="85328248"/>
<organism evidence="1 2">
    <name type="scientific">Lasiosphaeria miniovina</name>
    <dbReference type="NCBI Taxonomy" id="1954250"/>
    <lineage>
        <taxon>Eukaryota</taxon>
        <taxon>Fungi</taxon>
        <taxon>Dikarya</taxon>
        <taxon>Ascomycota</taxon>
        <taxon>Pezizomycotina</taxon>
        <taxon>Sordariomycetes</taxon>
        <taxon>Sordariomycetidae</taxon>
        <taxon>Sordariales</taxon>
        <taxon>Lasiosphaeriaceae</taxon>
        <taxon>Lasiosphaeria</taxon>
    </lineage>
</organism>
<comment type="caution">
    <text evidence="1">The sequence shown here is derived from an EMBL/GenBank/DDBJ whole genome shotgun (WGS) entry which is preliminary data.</text>
</comment>
<dbReference type="PANTHER" id="PTHR24148">
    <property type="entry name" value="ANKYRIN REPEAT DOMAIN-CONTAINING PROTEIN 39 HOMOLOG-RELATED"/>
    <property type="match status" value="1"/>
</dbReference>
<evidence type="ECO:0000313" key="2">
    <source>
        <dbReference type="Proteomes" id="UP001172101"/>
    </source>
</evidence>
<keyword evidence="2" id="KW-1185">Reference proteome</keyword>
<dbReference type="AlphaFoldDB" id="A0AA40B5Z0"/>
<dbReference type="InterPro" id="IPR052895">
    <property type="entry name" value="HetReg/Transcr_Mod"/>
</dbReference>
<protein>
    <submittedName>
        <fullName evidence="1">Uncharacterized protein</fullName>
    </submittedName>
</protein>
<dbReference type="PANTHER" id="PTHR24148:SF64">
    <property type="entry name" value="HETEROKARYON INCOMPATIBILITY DOMAIN-CONTAINING PROTEIN"/>
    <property type="match status" value="1"/>
</dbReference>
<proteinExistence type="predicted"/>
<reference evidence="1" key="1">
    <citation type="submission" date="2023-06" db="EMBL/GenBank/DDBJ databases">
        <title>Genome-scale phylogeny and comparative genomics of the fungal order Sordariales.</title>
        <authorList>
            <consortium name="Lawrence Berkeley National Laboratory"/>
            <person name="Hensen N."/>
            <person name="Bonometti L."/>
            <person name="Westerberg I."/>
            <person name="Brannstrom I.O."/>
            <person name="Guillou S."/>
            <person name="Cros-Aarteil S."/>
            <person name="Calhoun S."/>
            <person name="Haridas S."/>
            <person name="Kuo A."/>
            <person name="Mondo S."/>
            <person name="Pangilinan J."/>
            <person name="Riley R."/>
            <person name="LaButti K."/>
            <person name="Andreopoulos B."/>
            <person name="Lipzen A."/>
            <person name="Chen C."/>
            <person name="Yanf M."/>
            <person name="Daum C."/>
            <person name="Ng V."/>
            <person name="Clum A."/>
            <person name="Steindorff A."/>
            <person name="Ohm R."/>
            <person name="Martin F."/>
            <person name="Silar P."/>
            <person name="Natvig D."/>
            <person name="Lalanne C."/>
            <person name="Gautier V."/>
            <person name="Ament-velasquez S.L."/>
            <person name="Kruys A."/>
            <person name="Hutchinson M.I."/>
            <person name="Powell A.J."/>
            <person name="Barry K."/>
            <person name="Miller A.N."/>
            <person name="Grigoriev I.V."/>
            <person name="Debuchy R."/>
            <person name="Gladieux P."/>
            <person name="Thoren M.H."/>
            <person name="Johannesson H."/>
        </authorList>
    </citation>
    <scope>NUCLEOTIDE SEQUENCE</scope>
    <source>
        <strain evidence="1">SMH2392-1A</strain>
    </source>
</reference>
<dbReference type="EMBL" id="JAUIRO010000002">
    <property type="protein sequence ID" value="KAK0728326.1"/>
    <property type="molecule type" value="Genomic_DNA"/>
</dbReference>
<dbReference type="Proteomes" id="UP001172101">
    <property type="component" value="Unassembled WGS sequence"/>
</dbReference>
<gene>
    <name evidence="1" type="ORF">B0T26DRAFT_748561</name>
</gene>
<dbReference type="RefSeq" id="XP_060301181.1">
    <property type="nucleotide sequence ID" value="XM_060444978.1"/>
</dbReference>
<evidence type="ECO:0000313" key="1">
    <source>
        <dbReference type="EMBL" id="KAK0728326.1"/>
    </source>
</evidence>
<name>A0AA40B5Z0_9PEZI</name>